<dbReference type="GO" id="GO:0003677">
    <property type="term" value="F:DNA binding"/>
    <property type="evidence" value="ECO:0007669"/>
    <property type="project" value="UniProtKB-KW"/>
</dbReference>
<dbReference type="InterPro" id="IPR036388">
    <property type="entry name" value="WH-like_DNA-bd_sf"/>
</dbReference>
<dbReference type="SUPFAM" id="SSF46894">
    <property type="entry name" value="C-terminal effector domain of the bipartite response regulators"/>
    <property type="match status" value="1"/>
</dbReference>
<evidence type="ECO:0000259" key="3">
    <source>
        <dbReference type="PROSITE" id="PS50043"/>
    </source>
</evidence>
<dbReference type="PANTHER" id="PTHR45566">
    <property type="entry name" value="HTH-TYPE TRANSCRIPTIONAL REGULATOR YHJB-RELATED"/>
    <property type="match status" value="1"/>
</dbReference>
<dbReference type="PROSITE" id="PS00622">
    <property type="entry name" value="HTH_LUXR_1"/>
    <property type="match status" value="1"/>
</dbReference>
<evidence type="ECO:0000313" key="5">
    <source>
        <dbReference type="EMBL" id="THF65625.1"/>
    </source>
</evidence>
<keyword evidence="1" id="KW-0238">DNA-binding</keyword>
<dbReference type="OrthoDB" id="9802186at2"/>
<dbReference type="Gene3D" id="3.40.50.2300">
    <property type="match status" value="1"/>
</dbReference>
<reference evidence="5 6" key="1">
    <citation type="submission" date="2019-04" db="EMBL/GenBank/DDBJ databases">
        <title>Azoarcus nasutitermitis sp. nov. isolated from termite nest.</title>
        <authorList>
            <person name="Lin S.-Y."/>
            <person name="Hameed A."/>
            <person name="Hsu Y.-H."/>
            <person name="Young C.-C."/>
        </authorList>
    </citation>
    <scope>NUCLEOTIDE SEQUENCE [LARGE SCALE GENOMIC DNA]</scope>
    <source>
        <strain evidence="5 6">CC-YHH838</strain>
    </source>
</reference>
<gene>
    <name evidence="5" type="ORF">E6C76_08620</name>
</gene>
<dbReference type="InterPro" id="IPR016032">
    <property type="entry name" value="Sig_transdc_resp-reg_C-effctor"/>
</dbReference>
<dbReference type="PROSITE" id="PS50110">
    <property type="entry name" value="RESPONSE_REGULATORY"/>
    <property type="match status" value="1"/>
</dbReference>
<dbReference type="GO" id="GO:0000160">
    <property type="term" value="P:phosphorelay signal transduction system"/>
    <property type="evidence" value="ECO:0007669"/>
    <property type="project" value="InterPro"/>
</dbReference>
<dbReference type="GO" id="GO:0006355">
    <property type="term" value="P:regulation of DNA-templated transcription"/>
    <property type="evidence" value="ECO:0007669"/>
    <property type="project" value="InterPro"/>
</dbReference>
<dbReference type="AlphaFoldDB" id="A0A4V3WC43"/>
<sequence length="233" mass="25550">MPMASVQPDSECLPVFNPFPSRSDHAMNALRIAIIDDDPHVRTGLGNTLDALGHRADGFDSATTFRDGANPCDYDAILLDFFMPGLNGLDLLRHFADTGVDTPVIMINAGADGEVGHQAHELGSVQWLPKPVRQIPLIEALNRSQEIRAARRSAGMASDDIGAAEISRLEQITTAEWKVLRLLVKDLSSKAIARELGISDRTVHSHRESIYHKLDTRSTVRMYRLLCAAGRCA</sequence>
<dbReference type="SMART" id="SM00421">
    <property type="entry name" value="HTH_LUXR"/>
    <property type="match status" value="1"/>
</dbReference>
<dbReference type="CDD" id="cd06170">
    <property type="entry name" value="LuxR_C_like"/>
    <property type="match status" value="1"/>
</dbReference>
<evidence type="ECO:0000313" key="6">
    <source>
        <dbReference type="Proteomes" id="UP000308430"/>
    </source>
</evidence>
<feature type="modified residue" description="4-aspartylphosphate" evidence="2">
    <location>
        <position position="80"/>
    </location>
</feature>
<feature type="domain" description="HTH luxR-type" evidence="3">
    <location>
        <begin position="165"/>
        <end position="230"/>
    </location>
</feature>
<dbReference type="SMART" id="SM00448">
    <property type="entry name" value="REC"/>
    <property type="match status" value="1"/>
</dbReference>
<comment type="caution">
    <text evidence="5">The sequence shown here is derived from an EMBL/GenBank/DDBJ whole genome shotgun (WGS) entry which is preliminary data.</text>
</comment>
<name>A0A4V3WC43_9RHOO</name>
<dbReference type="InterPro" id="IPR011006">
    <property type="entry name" value="CheY-like_superfamily"/>
</dbReference>
<dbReference type="InterPro" id="IPR000792">
    <property type="entry name" value="Tscrpt_reg_LuxR_C"/>
</dbReference>
<protein>
    <submittedName>
        <fullName evidence="5">Response regulator</fullName>
    </submittedName>
</protein>
<dbReference type="InterPro" id="IPR001789">
    <property type="entry name" value="Sig_transdc_resp-reg_receiver"/>
</dbReference>
<keyword evidence="2" id="KW-0597">Phosphoprotein</keyword>
<evidence type="ECO:0000256" key="1">
    <source>
        <dbReference type="ARBA" id="ARBA00023125"/>
    </source>
</evidence>
<organism evidence="5 6">
    <name type="scientific">Pseudothauera nasutitermitis</name>
    <dbReference type="NCBI Taxonomy" id="2565930"/>
    <lineage>
        <taxon>Bacteria</taxon>
        <taxon>Pseudomonadati</taxon>
        <taxon>Pseudomonadota</taxon>
        <taxon>Betaproteobacteria</taxon>
        <taxon>Rhodocyclales</taxon>
        <taxon>Zoogloeaceae</taxon>
        <taxon>Pseudothauera</taxon>
    </lineage>
</organism>
<accession>A0A4V3WC43</accession>
<dbReference type="EMBL" id="SSOC01000003">
    <property type="protein sequence ID" value="THF65625.1"/>
    <property type="molecule type" value="Genomic_DNA"/>
</dbReference>
<dbReference type="PANTHER" id="PTHR45566:SF1">
    <property type="entry name" value="HTH-TYPE TRANSCRIPTIONAL REGULATOR YHJB-RELATED"/>
    <property type="match status" value="1"/>
</dbReference>
<dbReference type="Pfam" id="PF00196">
    <property type="entry name" value="GerE"/>
    <property type="match status" value="1"/>
</dbReference>
<dbReference type="Proteomes" id="UP000308430">
    <property type="component" value="Unassembled WGS sequence"/>
</dbReference>
<evidence type="ECO:0000256" key="2">
    <source>
        <dbReference type="PROSITE-ProRule" id="PRU00169"/>
    </source>
</evidence>
<dbReference type="PRINTS" id="PR00038">
    <property type="entry name" value="HTHLUXR"/>
</dbReference>
<evidence type="ECO:0000259" key="4">
    <source>
        <dbReference type="PROSITE" id="PS50110"/>
    </source>
</evidence>
<proteinExistence type="predicted"/>
<dbReference type="Pfam" id="PF00072">
    <property type="entry name" value="Response_reg"/>
    <property type="match status" value="1"/>
</dbReference>
<dbReference type="SUPFAM" id="SSF52172">
    <property type="entry name" value="CheY-like"/>
    <property type="match status" value="1"/>
</dbReference>
<feature type="domain" description="Response regulatory" evidence="4">
    <location>
        <begin position="31"/>
        <end position="145"/>
    </location>
</feature>
<keyword evidence="6" id="KW-1185">Reference proteome</keyword>
<dbReference type="InterPro" id="IPR051015">
    <property type="entry name" value="EvgA-like"/>
</dbReference>
<dbReference type="Gene3D" id="1.10.10.10">
    <property type="entry name" value="Winged helix-like DNA-binding domain superfamily/Winged helix DNA-binding domain"/>
    <property type="match status" value="1"/>
</dbReference>
<dbReference type="PROSITE" id="PS50043">
    <property type="entry name" value="HTH_LUXR_2"/>
    <property type="match status" value="1"/>
</dbReference>